<dbReference type="Pfam" id="PF00924">
    <property type="entry name" value="MS_channel_2nd"/>
    <property type="match status" value="1"/>
</dbReference>
<dbReference type="Gene3D" id="2.30.30.60">
    <property type="match status" value="1"/>
</dbReference>
<feature type="domain" description="Mechanosensitive ion channel transmembrane helices 2/3" evidence="9">
    <location>
        <begin position="258"/>
        <end position="299"/>
    </location>
</feature>
<keyword evidence="5 7" id="KW-0472">Membrane</keyword>
<feature type="coiled-coil region" evidence="6">
    <location>
        <begin position="68"/>
        <end position="95"/>
    </location>
</feature>
<gene>
    <name evidence="10" type="ordered locus">CJJ81176_1025</name>
</gene>
<evidence type="ECO:0000259" key="9">
    <source>
        <dbReference type="Pfam" id="PF21088"/>
    </source>
</evidence>
<keyword evidence="3 7" id="KW-0812">Transmembrane</keyword>
<accession>A0A0H3P9F9</accession>
<dbReference type="InterPro" id="IPR011066">
    <property type="entry name" value="MscS_channel_C_sf"/>
</dbReference>
<dbReference type="Proteomes" id="UP000000646">
    <property type="component" value="Chromosome"/>
</dbReference>
<dbReference type="InterPro" id="IPR049142">
    <property type="entry name" value="MS_channel_1st"/>
</dbReference>
<dbReference type="HOGENOM" id="CLU_537133_0_0_7"/>
<evidence type="ECO:0000256" key="2">
    <source>
        <dbReference type="ARBA" id="ARBA00022475"/>
    </source>
</evidence>
<evidence type="ECO:0000256" key="1">
    <source>
        <dbReference type="ARBA" id="ARBA00004651"/>
    </source>
</evidence>
<protein>
    <submittedName>
        <fullName evidence="10">Mechanosensitive ion channel family protein</fullName>
    </submittedName>
</protein>
<evidence type="ECO:0000259" key="8">
    <source>
        <dbReference type="Pfam" id="PF00924"/>
    </source>
</evidence>
<dbReference type="Pfam" id="PF21088">
    <property type="entry name" value="MS_channel_1st"/>
    <property type="match status" value="1"/>
</dbReference>
<dbReference type="PANTHER" id="PTHR30566:SF5">
    <property type="entry name" value="MECHANOSENSITIVE ION CHANNEL PROTEIN 1, MITOCHONDRIAL-RELATED"/>
    <property type="match status" value="1"/>
</dbReference>
<evidence type="ECO:0000313" key="10">
    <source>
        <dbReference type="EMBL" id="EAQ72239.1"/>
    </source>
</evidence>
<name>A0A0H3P9F9_CAMJJ</name>
<evidence type="ECO:0000256" key="6">
    <source>
        <dbReference type="SAM" id="Coils"/>
    </source>
</evidence>
<dbReference type="GO" id="GO:0005886">
    <property type="term" value="C:plasma membrane"/>
    <property type="evidence" value="ECO:0007669"/>
    <property type="project" value="UniProtKB-SubCell"/>
</dbReference>
<keyword evidence="6" id="KW-0175">Coiled coil</keyword>
<dbReference type="KEGG" id="cjj:CJJ81176_1025"/>
<dbReference type="Gene3D" id="3.30.70.100">
    <property type="match status" value="1"/>
</dbReference>
<dbReference type="RefSeq" id="WP_002856191.1">
    <property type="nucleotide sequence ID" value="NC_008787.1"/>
</dbReference>
<feature type="transmembrane region" description="Helical" evidence="7">
    <location>
        <begin position="222"/>
        <end position="243"/>
    </location>
</feature>
<evidence type="ECO:0000313" key="11">
    <source>
        <dbReference type="Proteomes" id="UP000000646"/>
    </source>
</evidence>
<dbReference type="InterPro" id="IPR006685">
    <property type="entry name" value="MscS_channel_2nd"/>
</dbReference>
<feature type="domain" description="Mechanosensitive ion channel MscS" evidence="8">
    <location>
        <begin position="300"/>
        <end position="382"/>
    </location>
</feature>
<sequence length="523" mass="60808">MKKIIILTFFVVFAFGDVNRTIINNINEKINTLNTVISASIWNIRYENFIKYQDINDELIILNLNLKKTSDIHQQEELKRKIANLEEQLSLLKEYKDLNFAQSLSAPDNIETLSKLTNPLAIIGAFSHIKKLKGEKEEYIFKFNDFKNLVDKIREKNSELKELVELKPSVENIEALKASDKKLEEFEQALNFASVSYSVYEKKIDEELSRVSAEIKVQSLRAVNILVAIVIVIAIAFMLKFIAKKYIKDSERYYTATKIINFININIIFLILLFAYIENITYLVTILGFASAGLAIAMKDMFMSMLGWCVIIFGGSFRVGDRVKVFQNDTTYIGDIIDISFLRITLYEELTLETYNKNRRSGRIIFIPNNYVFTNLLANYTHHGMKTVLDGIDISVTFDSNLDKAQEIVENIVTRHAKGYTELARKNIARLQHEYSIKNPKVEPRFFMFFEHWGMRISAWYMTNAYAALVLRSTISKEIIKEFNKHKDIKIAYPSQNLYLGNLNQNHFEQHHENMHFHARNKD</sequence>
<reference evidence="11" key="1">
    <citation type="submission" date="2006-12" db="EMBL/GenBank/DDBJ databases">
        <authorList>
            <person name="Fouts D.E."/>
            <person name="Nelson K.E."/>
            <person name="Sebastian Y."/>
        </authorList>
    </citation>
    <scope>NUCLEOTIDE SEQUENCE [LARGE SCALE GENOMIC DNA]</scope>
    <source>
        <strain evidence="11">81-176</strain>
    </source>
</reference>
<keyword evidence="4 7" id="KW-1133">Transmembrane helix</keyword>
<proteinExistence type="predicted"/>
<dbReference type="SUPFAM" id="SSF82689">
    <property type="entry name" value="Mechanosensitive channel protein MscS (YggB), C-terminal domain"/>
    <property type="match status" value="1"/>
</dbReference>
<dbReference type="SUPFAM" id="SSF50182">
    <property type="entry name" value="Sm-like ribonucleoproteins"/>
    <property type="match status" value="1"/>
</dbReference>
<dbReference type="GO" id="GO:0008381">
    <property type="term" value="F:mechanosensitive monoatomic ion channel activity"/>
    <property type="evidence" value="ECO:0007669"/>
    <property type="project" value="UniProtKB-ARBA"/>
</dbReference>
<dbReference type="AlphaFoldDB" id="A0A0H3P9F9"/>
<dbReference type="eggNOG" id="COG0668">
    <property type="taxonomic scope" value="Bacteria"/>
</dbReference>
<evidence type="ECO:0000256" key="5">
    <source>
        <dbReference type="ARBA" id="ARBA00023136"/>
    </source>
</evidence>
<dbReference type="eggNOG" id="COG1196">
    <property type="taxonomic scope" value="Bacteria"/>
</dbReference>
<organism evidence="10 11">
    <name type="scientific">Campylobacter jejuni subsp. jejuni serotype O:23/36 (strain 81-176)</name>
    <dbReference type="NCBI Taxonomy" id="354242"/>
    <lineage>
        <taxon>Bacteria</taxon>
        <taxon>Pseudomonadati</taxon>
        <taxon>Campylobacterota</taxon>
        <taxon>Epsilonproteobacteria</taxon>
        <taxon>Campylobacterales</taxon>
        <taxon>Campylobacteraceae</taxon>
        <taxon>Campylobacter</taxon>
    </lineage>
</organism>
<dbReference type="InterPro" id="IPR023408">
    <property type="entry name" value="MscS_beta-dom_sf"/>
</dbReference>
<keyword evidence="2" id="KW-1003">Cell membrane</keyword>
<evidence type="ECO:0000256" key="7">
    <source>
        <dbReference type="SAM" id="Phobius"/>
    </source>
</evidence>
<dbReference type="InterPro" id="IPR010920">
    <property type="entry name" value="LSM_dom_sf"/>
</dbReference>
<evidence type="ECO:0000256" key="4">
    <source>
        <dbReference type="ARBA" id="ARBA00022989"/>
    </source>
</evidence>
<dbReference type="EMBL" id="CP000538">
    <property type="protein sequence ID" value="EAQ72239.1"/>
    <property type="molecule type" value="Genomic_DNA"/>
</dbReference>
<dbReference type="PANTHER" id="PTHR30566">
    <property type="entry name" value="YNAI-RELATED MECHANOSENSITIVE ION CHANNEL"/>
    <property type="match status" value="1"/>
</dbReference>
<comment type="subcellular location">
    <subcellularLocation>
        <location evidence="1">Cell membrane</location>
        <topology evidence="1">Multi-pass membrane protein</topology>
    </subcellularLocation>
</comment>
<evidence type="ECO:0000256" key="3">
    <source>
        <dbReference type="ARBA" id="ARBA00022692"/>
    </source>
</evidence>